<sequence>MSESKVIYRLPCLEEHQEWACIGGCSDVKAKLHRNVYRQSWNAAGVLINEEAEFYYTCQNGHLLEVWDRNAVDYVELPEIHYKEHTNEHGLTIADIDNLIGQIEEPMQRLNSILKDTNSPFFNAVLSIEIEGKEELSFSLNYLKELRTVLLDQQKNAIMPDGPGSACHGVLDSMNSGLTAYRKTV</sequence>
<protein>
    <submittedName>
        <fullName evidence="1">Uncharacterized protein</fullName>
    </submittedName>
</protein>
<proteinExistence type="predicted"/>
<dbReference type="AlphaFoldDB" id="N8WRH9"/>
<dbReference type="PATRIC" id="fig|1217675.3.peg.48"/>
<accession>N8WRH9</accession>
<dbReference type="HOGENOM" id="CLU_1458336_0_0_6"/>
<name>N8WRH9_9GAMM</name>
<reference evidence="1 2" key="1">
    <citation type="submission" date="2013-02" db="EMBL/GenBank/DDBJ databases">
        <title>The Genome Sequence of Acinetobacter schindleri NIPH 900.</title>
        <authorList>
            <consortium name="The Broad Institute Genome Sequencing Platform"/>
            <consortium name="The Broad Institute Genome Sequencing Center for Infectious Disease"/>
            <person name="Cerqueira G."/>
            <person name="Feldgarden M."/>
            <person name="Courvalin P."/>
            <person name="Perichon B."/>
            <person name="Grillot-Courvalin C."/>
            <person name="Clermont D."/>
            <person name="Rocha E."/>
            <person name="Yoon E.-J."/>
            <person name="Nemec A."/>
            <person name="Walker B."/>
            <person name="Young S.K."/>
            <person name="Zeng Q."/>
            <person name="Gargeya S."/>
            <person name="Fitzgerald M."/>
            <person name="Haas B."/>
            <person name="Abouelleil A."/>
            <person name="Alvarado L."/>
            <person name="Arachchi H.M."/>
            <person name="Berlin A.M."/>
            <person name="Chapman S.B."/>
            <person name="Dewar J."/>
            <person name="Goldberg J."/>
            <person name="Griggs A."/>
            <person name="Gujja S."/>
            <person name="Hansen M."/>
            <person name="Howarth C."/>
            <person name="Imamovic A."/>
            <person name="Larimer J."/>
            <person name="McCowan C."/>
            <person name="Murphy C."/>
            <person name="Neiman D."/>
            <person name="Pearson M."/>
            <person name="Priest M."/>
            <person name="Roberts A."/>
            <person name="Saif S."/>
            <person name="Shea T."/>
            <person name="Sisk P."/>
            <person name="Sykes S."/>
            <person name="Wortman J."/>
            <person name="Nusbaum C."/>
            <person name="Birren B."/>
        </authorList>
    </citation>
    <scope>NUCLEOTIDE SEQUENCE [LARGE SCALE GENOMIC DNA]</scope>
    <source>
        <strain evidence="1 2">NIPH 900</strain>
    </source>
</reference>
<evidence type="ECO:0000313" key="2">
    <source>
        <dbReference type="Proteomes" id="UP000018438"/>
    </source>
</evidence>
<evidence type="ECO:0000313" key="1">
    <source>
        <dbReference type="EMBL" id="ENV14707.1"/>
    </source>
</evidence>
<gene>
    <name evidence="1" type="ORF">F965_00053</name>
</gene>
<organism evidence="1 2">
    <name type="scientific">Acinetobacter schindleri NIPH 900</name>
    <dbReference type="NCBI Taxonomy" id="1217675"/>
    <lineage>
        <taxon>Bacteria</taxon>
        <taxon>Pseudomonadati</taxon>
        <taxon>Pseudomonadota</taxon>
        <taxon>Gammaproteobacteria</taxon>
        <taxon>Moraxellales</taxon>
        <taxon>Moraxellaceae</taxon>
        <taxon>Acinetobacter</taxon>
    </lineage>
</organism>
<comment type="caution">
    <text evidence="1">The sequence shown here is derived from an EMBL/GenBank/DDBJ whole genome shotgun (WGS) entry which is preliminary data.</text>
</comment>
<dbReference type="Proteomes" id="UP000018438">
    <property type="component" value="Unassembled WGS sequence"/>
</dbReference>
<dbReference type="RefSeq" id="WP_004811442.1">
    <property type="nucleotide sequence ID" value="NZ_KB849446.1"/>
</dbReference>
<dbReference type="EMBL" id="APPI01000003">
    <property type="protein sequence ID" value="ENV14707.1"/>
    <property type="molecule type" value="Genomic_DNA"/>
</dbReference>
<keyword evidence="2" id="KW-1185">Reference proteome</keyword>